<dbReference type="eggNOG" id="COG3920">
    <property type="taxonomic scope" value="Bacteria"/>
</dbReference>
<dbReference type="AlphaFoldDB" id="S7UGT2"/>
<dbReference type="InterPro" id="IPR035965">
    <property type="entry name" value="PAS-like_dom_sf"/>
</dbReference>
<name>S7UGT2_9BACT</name>
<dbReference type="GO" id="GO:0005524">
    <property type="term" value="F:ATP binding"/>
    <property type="evidence" value="ECO:0007669"/>
    <property type="project" value="UniProtKB-KW"/>
</dbReference>
<dbReference type="Pfam" id="PF13426">
    <property type="entry name" value="PAS_9"/>
    <property type="match status" value="1"/>
</dbReference>
<evidence type="ECO:0000256" key="5">
    <source>
        <dbReference type="ARBA" id="ARBA00022741"/>
    </source>
</evidence>
<keyword evidence="6 11" id="KW-0418">Kinase</keyword>
<proteinExistence type="predicted"/>
<dbReference type="PATRIC" id="fig|1121439.3.peg.1834"/>
<dbReference type="InterPro" id="IPR005467">
    <property type="entry name" value="His_kinase_dom"/>
</dbReference>
<comment type="catalytic activity">
    <reaction evidence="1">
        <text>ATP + protein L-histidine = ADP + protein N-phospho-L-histidine.</text>
        <dbReference type="EC" id="2.7.13.3"/>
    </reaction>
</comment>
<organism evidence="11 12">
    <name type="scientific">Alkalidesulfovibrio alkalitolerans DSM 16529</name>
    <dbReference type="NCBI Taxonomy" id="1121439"/>
    <lineage>
        <taxon>Bacteria</taxon>
        <taxon>Pseudomonadati</taxon>
        <taxon>Thermodesulfobacteriota</taxon>
        <taxon>Desulfovibrionia</taxon>
        <taxon>Desulfovibrionales</taxon>
        <taxon>Desulfovibrionaceae</taxon>
        <taxon>Alkalidesulfovibrio</taxon>
    </lineage>
</organism>
<sequence>MRRRSSSKTGYAEWGFGSREPLPAENGIDEQRLRLIGLGERSFQKSYFPELKKRLVELERFRALLDRASDLIFLVDGEDGRIEDANVSALARLGRTQAGLRRMRLSDFSELDMATCLAGEAPADRRLETVFTTAAGERFPVEVSASSMLVAGERQCVLVARDITERKAAEDKLHLSLREKETLLKEIHHRVKNNLQVVSSLLHLQMNELRECAGMEALRESAARISTMALVHEQIYRSPNLASINLGDYLEKLLVRLVRGFAGQCSVAHEVRVPALGLDVEKAVPLGLIVNEAVTNALKHGMAGREAGRIDIFAEETAEGAVIEVRDDGPGFPPGIDLPSGRTLGIQLITGLARQLDGNVTFVNTPGATVRLGFPLEKA</sequence>
<dbReference type="EC" id="2.7.13.3" evidence="2"/>
<dbReference type="SUPFAM" id="SSF55785">
    <property type="entry name" value="PYP-like sensor domain (PAS domain)"/>
    <property type="match status" value="1"/>
</dbReference>
<dbReference type="GO" id="GO:0004673">
    <property type="term" value="F:protein histidine kinase activity"/>
    <property type="evidence" value="ECO:0007669"/>
    <property type="project" value="UniProtKB-EC"/>
</dbReference>
<evidence type="ECO:0000256" key="3">
    <source>
        <dbReference type="ARBA" id="ARBA00022553"/>
    </source>
</evidence>
<keyword evidence="8" id="KW-0843">Virulence</keyword>
<evidence type="ECO:0000256" key="7">
    <source>
        <dbReference type="ARBA" id="ARBA00022840"/>
    </source>
</evidence>
<dbReference type="CDD" id="cd00130">
    <property type="entry name" value="PAS"/>
    <property type="match status" value="1"/>
</dbReference>
<dbReference type="PANTHER" id="PTHR41523">
    <property type="entry name" value="TWO-COMPONENT SYSTEM SENSOR PROTEIN"/>
    <property type="match status" value="1"/>
</dbReference>
<dbReference type="PANTHER" id="PTHR41523:SF8">
    <property type="entry name" value="ETHYLENE RESPONSE SENSOR PROTEIN"/>
    <property type="match status" value="1"/>
</dbReference>
<reference evidence="11 12" key="1">
    <citation type="journal article" date="2013" name="Genome Announc.">
        <title>Draft genome sequences for three mercury-methylating, sulfate-reducing bacteria.</title>
        <authorList>
            <person name="Brown S.D."/>
            <person name="Hurt R.A.Jr."/>
            <person name="Gilmour C.C."/>
            <person name="Elias D.A."/>
        </authorList>
    </citation>
    <scope>NUCLEOTIDE SEQUENCE [LARGE SCALE GENOMIC DNA]</scope>
    <source>
        <strain evidence="11 12">DSM 16529</strain>
    </source>
</reference>
<keyword evidence="5" id="KW-0547">Nucleotide-binding</keyword>
<keyword evidence="4" id="KW-0808">Transferase</keyword>
<evidence type="ECO:0000256" key="4">
    <source>
        <dbReference type="ARBA" id="ARBA00022679"/>
    </source>
</evidence>
<keyword evidence="7" id="KW-0067">ATP-binding</keyword>
<dbReference type="Pfam" id="PF07568">
    <property type="entry name" value="HisKA_2"/>
    <property type="match status" value="1"/>
</dbReference>
<evidence type="ECO:0000313" key="12">
    <source>
        <dbReference type="Proteomes" id="UP000014975"/>
    </source>
</evidence>
<dbReference type="InterPro" id="IPR036890">
    <property type="entry name" value="HATPase_C_sf"/>
</dbReference>
<evidence type="ECO:0000256" key="6">
    <source>
        <dbReference type="ARBA" id="ARBA00022777"/>
    </source>
</evidence>
<dbReference type="NCBIfam" id="TIGR00229">
    <property type="entry name" value="sensory_box"/>
    <property type="match status" value="1"/>
</dbReference>
<dbReference type="InterPro" id="IPR000014">
    <property type="entry name" value="PAS"/>
</dbReference>
<evidence type="ECO:0000259" key="10">
    <source>
        <dbReference type="PROSITE" id="PS50113"/>
    </source>
</evidence>
<protein>
    <recommendedName>
        <fullName evidence="2">histidine kinase</fullName>
        <ecNumber evidence="2">2.7.13.3</ecNumber>
    </recommendedName>
</protein>
<keyword evidence="12" id="KW-1185">Reference proteome</keyword>
<dbReference type="SMART" id="SM00387">
    <property type="entry name" value="HATPase_c"/>
    <property type="match status" value="1"/>
</dbReference>
<dbReference type="Pfam" id="PF02518">
    <property type="entry name" value="HATPase_c"/>
    <property type="match status" value="1"/>
</dbReference>
<dbReference type="SUPFAM" id="SSF55874">
    <property type="entry name" value="ATPase domain of HSP90 chaperone/DNA topoisomerase II/histidine kinase"/>
    <property type="match status" value="1"/>
</dbReference>
<feature type="domain" description="PAC" evidence="10">
    <location>
        <begin position="125"/>
        <end position="175"/>
    </location>
</feature>
<dbReference type="STRING" id="1121439.dsat_0480"/>
<dbReference type="PROSITE" id="PS50109">
    <property type="entry name" value="HIS_KIN"/>
    <property type="match status" value="1"/>
</dbReference>
<feature type="domain" description="Histidine kinase" evidence="9">
    <location>
        <begin position="286"/>
        <end position="378"/>
    </location>
</feature>
<dbReference type="Gene3D" id="3.30.565.10">
    <property type="entry name" value="Histidine kinase-like ATPase, C-terminal domain"/>
    <property type="match status" value="1"/>
</dbReference>
<evidence type="ECO:0000256" key="2">
    <source>
        <dbReference type="ARBA" id="ARBA00012438"/>
    </source>
</evidence>
<dbReference type="PROSITE" id="PS50113">
    <property type="entry name" value="PAC"/>
    <property type="match status" value="1"/>
</dbReference>
<dbReference type="Proteomes" id="UP000014975">
    <property type="component" value="Unassembled WGS sequence"/>
</dbReference>
<dbReference type="Gene3D" id="3.30.450.20">
    <property type="entry name" value="PAS domain"/>
    <property type="match status" value="1"/>
</dbReference>
<evidence type="ECO:0000313" key="11">
    <source>
        <dbReference type="EMBL" id="EPR33039.1"/>
    </source>
</evidence>
<keyword evidence="3" id="KW-0597">Phosphoprotein</keyword>
<dbReference type="InterPro" id="IPR000700">
    <property type="entry name" value="PAS-assoc_C"/>
</dbReference>
<evidence type="ECO:0000259" key="9">
    <source>
        <dbReference type="PROSITE" id="PS50109"/>
    </source>
</evidence>
<evidence type="ECO:0000256" key="1">
    <source>
        <dbReference type="ARBA" id="ARBA00000085"/>
    </source>
</evidence>
<dbReference type="OrthoDB" id="5342108at2"/>
<gene>
    <name evidence="11" type="ORF">dsat_0480</name>
</gene>
<accession>S7UGT2</accession>
<dbReference type="InterPro" id="IPR003594">
    <property type="entry name" value="HATPase_dom"/>
</dbReference>
<dbReference type="InterPro" id="IPR011495">
    <property type="entry name" value="Sig_transdc_His_kin_sub2_dim/P"/>
</dbReference>
<evidence type="ECO:0000256" key="8">
    <source>
        <dbReference type="ARBA" id="ARBA00023026"/>
    </source>
</evidence>
<comment type="caution">
    <text evidence="11">The sequence shown here is derived from an EMBL/GenBank/DDBJ whole genome shotgun (WGS) entry which is preliminary data.</text>
</comment>
<dbReference type="RefSeq" id="WP_020887174.1">
    <property type="nucleotide sequence ID" value="NZ_ATHI01000026.1"/>
</dbReference>
<dbReference type="EMBL" id="ATHI01000026">
    <property type="protein sequence ID" value="EPR33039.1"/>
    <property type="molecule type" value="Genomic_DNA"/>
</dbReference>